<feature type="compositionally biased region" description="Low complexity" evidence="1">
    <location>
        <begin position="199"/>
        <end position="209"/>
    </location>
</feature>
<accession>A0ABY7HKA3</accession>
<name>A0ABY7HKA3_9BACT</name>
<evidence type="ECO:0000313" key="2">
    <source>
        <dbReference type="EMBL" id="WAS99467.1"/>
    </source>
</evidence>
<gene>
    <name evidence="2" type="ORF">O0S08_25360</name>
</gene>
<dbReference type="Proteomes" id="UP001164459">
    <property type="component" value="Chromosome"/>
</dbReference>
<dbReference type="EMBL" id="CP114040">
    <property type="protein sequence ID" value="WAS99467.1"/>
    <property type="molecule type" value="Genomic_DNA"/>
</dbReference>
<dbReference type="RefSeq" id="WP_269041827.1">
    <property type="nucleotide sequence ID" value="NZ_CP114040.1"/>
</dbReference>
<feature type="compositionally biased region" description="Basic and acidic residues" evidence="1">
    <location>
        <begin position="229"/>
        <end position="253"/>
    </location>
</feature>
<evidence type="ECO:0008006" key="4">
    <source>
        <dbReference type="Google" id="ProtNLM"/>
    </source>
</evidence>
<feature type="compositionally biased region" description="Basic and acidic residues" evidence="1">
    <location>
        <begin position="151"/>
        <end position="162"/>
    </location>
</feature>
<protein>
    <recommendedName>
        <fullName evidence="4">Tetratricopeptide repeat protein</fullName>
    </recommendedName>
</protein>
<feature type="compositionally biased region" description="Low complexity" evidence="1">
    <location>
        <begin position="171"/>
        <end position="191"/>
    </location>
</feature>
<organism evidence="2 3">
    <name type="scientific">Nannocystis punicea</name>
    <dbReference type="NCBI Taxonomy" id="2995304"/>
    <lineage>
        <taxon>Bacteria</taxon>
        <taxon>Pseudomonadati</taxon>
        <taxon>Myxococcota</taxon>
        <taxon>Polyangia</taxon>
        <taxon>Nannocystales</taxon>
        <taxon>Nannocystaceae</taxon>
        <taxon>Nannocystis</taxon>
    </lineage>
</organism>
<keyword evidence="3" id="KW-1185">Reference proteome</keyword>
<evidence type="ECO:0000256" key="1">
    <source>
        <dbReference type="SAM" id="MobiDB-lite"/>
    </source>
</evidence>
<proteinExistence type="predicted"/>
<evidence type="ECO:0000313" key="3">
    <source>
        <dbReference type="Proteomes" id="UP001164459"/>
    </source>
</evidence>
<reference evidence="2" key="1">
    <citation type="submission" date="2022-11" db="EMBL/GenBank/DDBJ databases">
        <title>Minimal conservation of predation-associated metabolite biosynthetic gene clusters underscores biosynthetic potential of Myxococcota including descriptions for ten novel species: Archangium lansinium sp. nov., Myxococcus landrumus sp. nov., Nannocystis bai.</title>
        <authorList>
            <person name="Ahearne A."/>
            <person name="Stevens C."/>
            <person name="Dowd S."/>
        </authorList>
    </citation>
    <scope>NUCLEOTIDE SEQUENCE</scope>
    <source>
        <strain evidence="2">Fl3</strain>
    </source>
</reference>
<sequence>MRDPAHGSDFTPDELDLLEDALEWMEDPARRADLEAMPAPLRQRADEYASILAMTREAMPEEDVEPGVLDGILAEARRAAPPPAPAADPGPSLWERLRRSFLLPGVALAGTAALLLWVARPIDEAGPSIREEAASAPAPAPAAPEAAPELRAAEEAADRKDMSPPTDVPKAEAPAEVAPAPAADAASVPGAIEQEATSPAAKAARGGAPAKKKVMDVDAGPLPGLGVPEEQRVDADKESVRDQLESGDRARNKGRCDLAEAEYAAVANSNGPAAERARALAGLGLCREANGKSADAERYFDAARSLDAGVERWIGEAEGVKKKAVKAAKPKAEGL</sequence>
<feature type="region of interest" description="Disordered" evidence="1">
    <location>
        <begin position="130"/>
        <end position="253"/>
    </location>
</feature>